<evidence type="ECO:0000259" key="5">
    <source>
        <dbReference type="PROSITE" id="PS50850"/>
    </source>
</evidence>
<dbReference type="RefSeq" id="WP_317386286.1">
    <property type="nucleotide sequence ID" value="NZ_CP136704.1"/>
</dbReference>
<dbReference type="Pfam" id="PF07690">
    <property type="entry name" value="MFS_1"/>
    <property type="match status" value="1"/>
</dbReference>
<feature type="domain" description="Major facilitator superfamily (MFS) profile" evidence="5">
    <location>
        <begin position="12"/>
        <end position="387"/>
    </location>
</feature>
<feature type="transmembrane region" description="Helical" evidence="4">
    <location>
        <begin position="110"/>
        <end position="128"/>
    </location>
</feature>
<feature type="transmembrane region" description="Helical" evidence="4">
    <location>
        <begin position="7"/>
        <end position="27"/>
    </location>
</feature>
<evidence type="ECO:0000256" key="3">
    <source>
        <dbReference type="ARBA" id="ARBA00023136"/>
    </source>
</evidence>
<proteinExistence type="predicted"/>
<feature type="transmembrane region" description="Helical" evidence="4">
    <location>
        <begin position="47"/>
        <end position="70"/>
    </location>
</feature>
<keyword evidence="2 4" id="KW-1133">Transmembrane helix</keyword>
<feature type="transmembrane region" description="Helical" evidence="4">
    <location>
        <begin position="162"/>
        <end position="186"/>
    </location>
</feature>
<feature type="transmembrane region" description="Helical" evidence="4">
    <location>
        <begin position="351"/>
        <end position="378"/>
    </location>
</feature>
<feature type="transmembrane region" description="Helical" evidence="4">
    <location>
        <begin position="82"/>
        <end position="104"/>
    </location>
</feature>
<feature type="transmembrane region" description="Helical" evidence="4">
    <location>
        <begin position="217"/>
        <end position="237"/>
    </location>
</feature>
<feature type="transmembrane region" description="Helical" evidence="4">
    <location>
        <begin position="249"/>
        <end position="269"/>
    </location>
</feature>
<name>A0ABZ0HKC5_TRISK</name>
<reference evidence="6 7" key="1">
    <citation type="submission" date="2023-10" db="EMBL/GenBank/DDBJ databases">
        <title>Eight complete genome sequences of bacteria isolated from laboratory stock of Giant Kelp gametophytes.</title>
        <authorList>
            <person name="Tolentino B."/>
            <person name="Nuzhdin S."/>
        </authorList>
    </citation>
    <scope>NUCLEOTIDE SEQUENCE [LARGE SCALE GENOMIC DNA]</scope>
    <source>
        <strain evidence="6 7">LC.270.F.C4</strain>
    </source>
</reference>
<feature type="transmembrane region" description="Helical" evidence="4">
    <location>
        <begin position="135"/>
        <end position="156"/>
    </location>
</feature>
<keyword evidence="7" id="KW-1185">Reference proteome</keyword>
<sequence>MQQQERGTNWVMVLLIWAAGLGAAAQYGKIAVIFDRLPALYPGVGAAMGWTVSLVGVLGIVFGVVAGLFVSAFGYRRTLVCALALGAVMSALQALHLPFGLFLLTRVVEGISHLGVVVAAPTLMAILASGPARGLALTIWSTFFGVAFAILSWAGLPLVDAYGVLALFGVHAAIMAVLAVILHVALRDVPVPARSRCPDLAALPALHLSIYRSPYKLAPAAGWLFYTCCFVAVLTVLPPFFDESIRPHVMGAMPLVSIAVSMTIGALLLRQMPGVTVVQMGFLIGVASILWLWAIPGHWLACMALAAGFGLVQGASFAAVPQLNDIAAAQSEANGAMAQAGNLGNAIGTPLFVAVIAFGGYGALMLTVALLLLCGAVVHQGLAFKRRRWAADSF</sequence>
<feature type="transmembrane region" description="Helical" evidence="4">
    <location>
        <begin position="276"/>
        <end position="295"/>
    </location>
</feature>
<evidence type="ECO:0000256" key="2">
    <source>
        <dbReference type="ARBA" id="ARBA00022989"/>
    </source>
</evidence>
<dbReference type="Proteomes" id="UP001302666">
    <property type="component" value="Chromosome"/>
</dbReference>
<dbReference type="PROSITE" id="PS50850">
    <property type="entry name" value="MFS"/>
    <property type="match status" value="1"/>
</dbReference>
<dbReference type="InterPro" id="IPR011701">
    <property type="entry name" value="MFS"/>
</dbReference>
<dbReference type="InterPro" id="IPR036259">
    <property type="entry name" value="MFS_trans_sf"/>
</dbReference>
<evidence type="ECO:0000256" key="1">
    <source>
        <dbReference type="ARBA" id="ARBA00022692"/>
    </source>
</evidence>
<organism evidence="6 7">
    <name type="scientific">Tritonibacter scottomollicae</name>
    <name type="common">Epibacterium scottomollicae</name>
    <dbReference type="NCBI Taxonomy" id="483013"/>
    <lineage>
        <taxon>Bacteria</taxon>
        <taxon>Pseudomonadati</taxon>
        <taxon>Pseudomonadota</taxon>
        <taxon>Alphaproteobacteria</taxon>
        <taxon>Rhodobacterales</taxon>
        <taxon>Paracoccaceae</taxon>
        <taxon>Tritonibacter</taxon>
    </lineage>
</organism>
<dbReference type="SUPFAM" id="SSF103473">
    <property type="entry name" value="MFS general substrate transporter"/>
    <property type="match status" value="1"/>
</dbReference>
<keyword evidence="3 4" id="KW-0472">Membrane</keyword>
<gene>
    <name evidence="6" type="ORF">R1T40_06390</name>
</gene>
<accession>A0ABZ0HKC5</accession>
<keyword evidence="1 4" id="KW-0812">Transmembrane</keyword>
<dbReference type="Gene3D" id="1.20.1250.20">
    <property type="entry name" value="MFS general substrate transporter like domains"/>
    <property type="match status" value="1"/>
</dbReference>
<dbReference type="EMBL" id="CP136704">
    <property type="protein sequence ID" value="WOI34351.1"/>
    <property type="molecule type" value="Genomic_DNA"/>
</dbReference>
<evidence type="ECO:0000256" key="4">
    <source>
        <dbReference type="SAM" id="Phobius"/>
    </source>
</evidence>
<evidence type="ECO:0000313" key="7">
    <source>
        <dbReference type="Proteomes" id="UP001302666"/>
    </source>
</evidence>
<evidence type="ECO:0000313" key="6">
    <source>
        <dbReference type="EMBL" id="WOI34351.1"/>
    </source>
</evidence>
<dbReference type="InterPro" id="IPR020846">
    <property type="entry name" value="MFS_dom"/>
</dbReference>
<protein>
    <submittedName>
        <fullName evidence="6">MFS transporter</fullName>
    </submittedName>
</protein>